<comment type="caution">
    <text evidence="3">The sequence shown here is derived from an EMBL/GenBank/DDBJ whole genome shotgun (WGS) entry which is preliminary data.</text>
</comment>
<feature type="coiled-coil region" evidence="1">
    <location>
        <begin position="159"/>
        <end position="221"/>
    </location>
</feature>
<evidence type="ECO:0000313" key="4">
    <source>
        <dbReference type="Proteomes" id="UP001516023"/>
    </source>
</evidence>
<name>A0ABD3PKJ6_9STRA</name>
<evidence type="ECO:0000313" key="3">
    <source>
        <dbReference type="EMBL" id="KAL3788208.1"/>
    </source>
</evidence>
<keyword evidence="1" id="KW-0175">Coiled coil</keyword>
<evidence type="ECO:0000256" key="2">
    <source>
        <dbReference type="SAM" id="MobiDB-lite"/>
    </source>
</evidence>
<dbReference type="AlphaFoldDB" id="A0ABD3PKJ6"/>
<evidence type="ECO:0000256" key="1">
    <source>
        <dbReference type="SAM" id="Coils"/>
    </source>
</evidence>
<feature type="coiled-coil region" evidence="1">
    <location>
        <begin position="297"/>
        <end position="373"/>
    </location>
</feature>
<dbReference type="EMBL" id="JABMIG020000160">
    <property type="protein sequence ID" value="KAL3788208.1"/>
    <property type="molecule type" value="Genomic_DNA"/>
</dbReference>
<accession>A0ABD3PKJ6</accession>
<reference evidence="3 4" key="1">
    <citation type="journal article" date="2020" name="G3 (Bethesda)">
        <title>Improved Reference Genome for Cyclotella cryptica CCMP332, a Model for Cell Wall Morphogenesis, Salinity Adaptation, and Lipid Production in Diatoms (Bacillariophyta).</title>
        <authorList>
            <person name="Roberts W.R."/>
            <person name="Downey K.M."/>
            <person name="Ruck E.C."/>
            <person name="Traller J.C."/>
            <person name="Alverson A.J."/>
        </authorList>
    </citation>
    <scope>NUCLEOTIDE SEQUENCE [LARGE SCALE GENOMIC DNA]</scope>
    <source>
        <strain evidence="3 4">CCMP332</strain>
    </source>
</reference>
<feature type="region of interest" description="Disordered" evidence="2">
    <location>
        <begin position="273"/>
        <end position="292"/>
    </location>
</feature>
<feature type="region of interest" description="Disordered" evidence="2">
    <location>
        <begin position="242"/>
        <end position="263"/>
    </location>
</feature>
<keyword evidence="4" id="KW-1185">Reference proteome</keyword>
<feature type="compositionally biased region" description="Low complexity" evidence="2">
    <location>
        <begin position="82"/>
        <end position="92"/>
    </location>
</feature>
<protein>
    <submittedName>
        <fullName evidence="3">Uncharacterized protein</fullName>
    </submittedName>
</protein>
<feature type="compositionally biased region" description="Polar residues" evidence="2">
    <location>
        <begin position="280"/>
        <end position="292"/>
    </location>
</feature>
<organism evidence="3 4">
    <name type="scientific">Cyclotella cryptica</name>
    <dbReference type="NCBI Taxonomy" id="29204"/>
    <lineage>
        <taxon>Eukaryota</taxon>
        <taxon>Sar</taxon>
        <taxon>Stramenopiles</taxon>
        <taxon>Ochrophyta</taxon>
        <taxon>Bacillariophyta</taxon>
        <taxon>Coscinodiscophyceae</taxon>
        <taxon>Thalassiosirophycidae</taxon>
        <taxon>Stephanodiscales</taxon>
        <taxon>Stephanodiscaceae</taxon>
        <taxon>Cyclotella</taxon>
    </lineage>
</organism>
<sequence>MELDPFLALEHTPSTPPSSYPAAAIASDLGDPVASLLGEENYDGSSVPVAAAAATTVVINRSSEEEEEDHSAAVPVSKKHYSASNNAGSSSNLEPGSQAFSFNNRLFCELSSWINQLIINHIQNRHDDREMTTHKQDLNEQLANLLINKQLPQSIVTSLQSTLRENATLKEKNAKLKSLLGRSAKAQRDAKHELEHMKKQFEELRGENERLERRVEQLANRPTHMDLLADFETNFDRALLSIGNHNNDQNGRQQSGGEDAAEQSYADDTIVDGYYDELTPPSSVSRTARNTQLESLQQSLQNRNGHLERTHRSLQSELQSTKNTLANLNLELRMSKMETEHALRTLREKEATMAEMQLEIDLVARSAAEANKRAVEGIEAVRSVKIDREYVEGLEAKVAALQEWALASTESKRLTGERCHGLEERVKELEEMVALLATGEDGSKLAMDETGGAAALNNEVTSAAHTTTMRTASSSVVFDDSTSAPARERKLWTKSSSLVVGAGMVGHAFLELGSQQELDIQPYETVILRWKFDLTPAELDIYFSVLKGICGDKKSQRAADSCFRNRHVQGGGGGEVSGAFAVQNACTLLFSNEMSWVRPRTIKWTVDAVAIEWSD</sequence>
<feature type="region of interest" description="Disordered" evidence="2">
    <location>
        <begin position="61"/>
        <end position="94"/>
    </location>
</feature>
<gene>
    <name evidence="3" type="ORF">HJC23_004675</name>
</gene>
<proteinExistence type="predicted"/>
<feature type="compositionally biased region" description="Polar residues" evidence="2">
    <location>
        <begin position="243"/>
        <end position="256"/>
    </location>
</feature>
<dbReference type="Proteomes" id="UP001516023">
    <property type="component" value="Unassembled WGS sequence"/>
</dbReference>